<keyword evidence="8" id="KW-0862">Zinc</keyword>
<dbReference type="OrthoDB" id="10009520at2759"/>
<comment type="caution">
    <text evidence="13">The sequence shown here is derived from an EMBL/GenBank/DDBJ whole genome shotgun (WGS) entry which is preliminary data.</text>
</comment>
<dbReference type="PANTHER" id="PTHR11685">
    <property type="entry name" value="RBR FAMILY RING FINGER AND IBR DOMAIN-CONTAINING"/>
    <property type="match status" value="1"/>
</dbReference>
<dbReference type="InterPro" id="IPR031127">
    <property type="entry name" value="E3_UB_ligase_RBR"/>
</dbReference>
<evidence type="ECO:0000256" key="5">
    <source>
        <dbReference type="ARBA" id="ARBA00022737"/>
    </source>
</evidence>
<dbReference type="InterPro" id="IPR044066">
    <property type="entry name" value="TRIAD_supradom"/>
</dbReference>
<dbReference type="SUPFAM" id="SSF57850">
    <property type="entry name" value="RING/U-box"/>
    <property type="match status" value="2"/>
</dbReference>
<accession>A0A9P4NIM0</accession>
<dbReference type="Proteomes" id="UP000800235">
    <property type="component" value="Unassembled WGS sequence"/>
</dbReference>
<dbReference type="InterPro" id="IPR002867">
    <property type="entry name" value="IBR_dom"/>
</dbReference>
<evidence type="ECO:0000259" key="12">
    <source>
        <dbReference type="PROSITE" id="PS51873"/>
    </source>
</evidence>
<keyword evidence="5" id="KW-0677">Repeat</keyword>
<feature type="domain" description="RING-type" evidence="11">
    <location>
        <begin position="86"/>
        <end position="130"/>
    </location>
</feature>
<dbReference type="PROSITE" id="PS50089">
    <property type="entry name" value="ZF_RING_2"/>
    <property type="match status" value="1"/>
</dbReference>
<dbReference type="InterPro" id="IPR001841">
    <property type="entry name" value="Znf_RING"/>
</dbReference>
<dbReference type="CDD" id="cd20335">
    <property type="entry name" value="BRcat_RBR"/>
    <property type="match status" value="1"/>
</dbReference>
<evidence type="ECO:0000256" key="4">
    <source>
        <dbReference type="ARBA" id="ARBA00022723"/>
    </source>
</evidence>
<keyword evidence="4" id="KW-0479">Metal-binding</keyword>
<organism evidence="13 14">
    <name type="scientific">Tothia fuscella</name>
    <dbReference type="NCBI Taxonomy" id="1048955"/>
    <lineage>
        <taxon>Eukaryota</taxon>
        <taxon>Fungi</taxon>
        <taxon>Dikarya</taxon>
        <taxon>Ascomycota</taxon>
        <taxon>Pezizomycotina</taxon>
        <taxon>Dothideomycetes</taxon>
        <taxon>Pleosporomycetidae</taxon>
        <taxon>Venturiales</taxon>
        <taxon>Cylindrosympodiaceae</taxon>
        <taxon>Tothia</taxon>
    </lineage>
</organism>
<dbReference type="AlphaFoldDB" id="A0A9P4NIM0"/>
<dbReference type="CDD" id="cd22584">
    <property type="entry name" value="Rcat_RBR_unk"/>
    <property type="match status" value="1"/>
</dbReference>
<evidence type="ECO:0000313" key="14">
    <source>
        <dbReference type="Proteomes" id="UP000800235"/>
    </source>
</evidence>
<keyword evidence="6 9" id="KW-0863">Zinc-finger</keyword>
<evidence type="ECO:0000256" key="10">
    <source>
        <dbReference type="SAM" id="MobiDB-lite"/>
    </source>
</evidence>
<feature type="domain" description="RING-type" evidence="12">
    <location>
        <begin position="82"/>
        <end position="270"/>
    </location>
</feature>
<dbReference type="Gene3D" id="1.20.120.1750">
    <property type="match status" value="1"/>
</dbReference>
<dbReference type="GO" id="GO:0061630">
    <property type="term" value="F:ubiquitin protein ligase activity"/>
    <property type="evidence" value="ECO:0007669"/>
    <property type="project" value="UniProtKB-EC"/>
</dbReference>
<feature type="compositionally biased region" description="Acidic residues" evidence="10">
    <location>
        <begin position="1"/>
        <end position="12"/>
    </location>
</feature>
<comment type="catalytic activity">
    <reaction evidence="1">
        <text>[E2 ubiquitin-conjugating enzyme]-S-ubiquitinyl-L-cysteine + [acceptor protein]-L-lysine = [E2 ubiquitin-conjugating enzyme]-L-cysteine + [acceptor protein]-N(6)-ubiquitinyl-L-lysine.</text>
        <dbReference type="EC" id="2.3.2.31"/>
    </reaction>
</comment>
<dbReference type="PROSITE" id="PS00518">
    <property type="entry name" value="ZF_RING_1"/>
    <property type="match status" value="1"/>
</dbReference>
<proteinExistence type="predicted"/>
<dbReference type="SMART" id="SM00647">
    <property type="entry name" value="IBR"/>
    <property type="match status" value="2"/>
</dbReference>
<protein>
    <recommendedName>
        <fullName evidence="2">RBR-type E3 ubiquitin transferase</fullName>
        <ecNumber evidence="2">2.3.2.31</ecNumber>
    </recommendedName>
</protein>
<dbReference type="InterPro" id="IPR013083">
    <property type="entry name" value="Znf_RING/FYVE/PHD"/>
</dbReference>
<gene>
    <name evidence="13" type="ORF">EJ08DRAFT_596157</name>
</gene>
<dbReference type="EMBL" id="MU007082">
    <property type="protein sequence ID" value="KAF2423376.1"/>
    <property type="molecule type" value="Genomic_DNA"/>
</dbReference>
<evidence type="ECO:0000256" key="1">
    <source>
        <dbReference type="ARBA" id="ARBA00001798"/>
    </source>
</evidence>
<reference evidence="13" key="1">
    <citation type="journal article" date="2020" name="Stud. Mycol.">
        <title>101 Dothideomycetes genomes: a test case for predicting lifestyles and emergence of pathogens.</title>
        <authorList>
            <person name="Haridas S."/>
            <person name="Albert R."/>
            <person name="Binder M."/>
            <person name="Bloem J."/>
            <person name="Labutti K."/>
            <person name="Salamov A."/>
            <person name="Andreopoulos B."/>
            <person name="Baker S."/>
            <person name="Barry K."/>
            <person name="Bills G."/>
            <person name="Bluhm B."/>
            <person name="Cannon C."/>
            <person name="Castanera R."/>
            <person name="Culley D."/>
            <person name="Daum C."/>
            <person name="Ezra D."/>
            <person name="Gonzalez J."/>
            <person name="Henrissat B."/>
            <person name="Kuo A."/>
            <person name="Liang C."/>
            <person name="Lipzen A."/>
            <person name="Lutzoni F."/>
            <person name="Magnuson J."/>
            <person name="Mondo S."/>
            <person name="Nolan M."/>
            <person name="Ohm R."/>
            <person name="Pangilinan J."/>
            <person name="Park H.-J."/>
            <person name="Ramirez L."/>
            <person name="Alfaro M."/>
            <person name="Sun H."/>
            <person name="Tritt A."/>
            <person name="Yoshinaga Y."/>
            <person name="Zwiers L.-H."/>
            <person name="Turgeon B."/>
            <person name="Goodwin S."/>
            <person name="Spatafora J."/>
            <person name="Crous P."/>
            <person name="Grigoriev I."/>
        </authorList>
    </citation>
    <scope>NUCLEOTIDE SEQUENCE</scope>
    <source>
        <strain evidence="13">CBS 130266</strain>
    </source>
</reference>
<evidence type="ECO:0000256" key="3">
    <source>
        <dbReference type="ARBA" id="ARBA00022679"/>
    </source>
</evidence>
<dbReference type="GO" id="GO:0016567">
    <property type="term" value="P:protein ubiquitination"/>
    <property type="evidence" value="ECO:0007669"/>
    <property type="project" value="InterPro"/>
</dbReference>
<evidence type="ECO:0000256" key="6">
    <source>
        <dbReference type="ARBA" id="ARBA00022771"/>
    </source>
</evidence>
<dbReference type="InterPro" id="IPR017907">
    <property type="entry name" value="Znf_RING_CS"/>
</dbReference>
<keyword evidence="14" id="KW-1185">Reference proteome</keyword>
<dbReference type="PROSITE" id="PS51873">
    <property type="entry name" value="TRIAD"/>
    <property type="match status" value="1"/>
</dbReference>
<dbReference type="EC" id="2.3.2.31" evidence="2"/>
<evidence type="ECO:0000259" key="11">
    <source>
        <dbReference type="PROSITE" id="PS50089"/>
    </source>
</evidence>
<dbReference type="Pfam" id="PF01485">
    <property type="entry name" value="IBR"/>
    <property type="match status" value="2"/>
</dbReference>
<name>A0A9P4NIM0_9PEZI</name>
<evidence type="ECO:0000313" key="13">
    <source>
        <dbReference type="EMBL" id="KAF2423376.1"/>
    </source>
</evidence>
<dbReference type="GO" id="GO:0008270">
    <property type="term" value="F:zinc ion binding"/>
    <property type="evidence" value="ECO:0007669"/>
    <property type="project" value="UniProtKB-KW"/>
</dbReference>
<dbReference type="Gene3D" id="3.30.40.10">
    <property type="entry name" value="Zinc/RING finger domain, C3HC4 (zinc finger)"/>
    <property type="match status" value="1"/>
</dbReference>
<evidence type="ECO:0000256" key="9">
    <source>
        <dbReference type="PROSITE-ProRule" id="PRU00175"/>
    </source>
</evidence>
<evidence type="ECO:0000256" key="7">
    <source>
        <dbReference type="ARBA" id="ARBA00022786"/>
    </source>
</evidence>
<feature type="region of interest" description="Disordered" evidence="10">
    <location>
        <begin position="1"/>
        <end position="74"/>
    </location>
</feature>
<keyword evidence="3" id="KW-0808">Transferase</keyword>
<sequence>MSKEEAEEEDVLDLYPGIGVTGTSAEGASLGKLKEGQTKALKRKRDIVFDHDDEANDESQPSSSKRTHTDNQRNAIDKLTRDDYQCTVCTDSFRFDAIIRLNCKHFYCPKCLKDLFIHASSDMTLFPPRCCRVEIPLSLIGDAMTPQQMEDFTDAVIESTTEKRTYCSNAQCGKFIPPMEIDADDAKCGRCGFVTCVHCRSPSHEGECLQDEALQSTLALAARQGWRRCNQCRAMVELNVGCYHMTCKCGGEFCYLCGVAWKGCTCPQWEEDRLVARAEEVAARQPTPAAAENLQAPQRRAPEIQEQLRENHRCQHSRRFRRLDAPAGQPFVCEMCSCACSKFILECRMCQIAVCERCRLNRVR</sequence>
<evidence type="ECO:0000256" key="2">
    <source>
        <dbReference type="ARBA" id="ARBA00012251"/>
    </source>
</evidence>
<keyword evidence="7" id="KW-0833">Ubl conjugation pathway</keyword>
<evidence type="ECO:0000256" key="8">
    <source>
        <dbReference type="ARBA" id="ARBA00022833"/>
    </source>
</evidence>